<dbReference type="SMART" id="SM00530">
    <property type="entry name" value="HTH_XRE"/>
    <property type="match status" value="1"/>
</dbReference>
<organism evidence="2">
    <name type="scientific">uncultured Caudovirales phage</name>
    <dbReference type="NCBI Taxonomy" id="2100421"/>
    <lineage>
        <taxon>Viruses</taxon>
        <taxon>Duplodnaviria</taxon>
        <taxon>Heunggongvirae</taxon>
        <taxon>Uroviricota</taxon>
        <taxon>Caudoviricetes</taxon>
        <taxon>Peduoviridae</taxon>
        <taxon>Maltschvirus</taxon>
        <taxon>Maltschvirus maltsch</taxon>
    </lineage>
</organism>
<dbReference type="InterPro" id="IPR010982">
    <property type="entry name" value="Lambda_DNA-bd_dom_sf"/>
</dbReference>
<dbReference type="EMBL" id="LR796390">
    <property type="protein sequence ID" value="CAB4141536.1"/>
    <property type="molecule type" value="Genomic_DNA"/>
</dbReference>
<dbReference type="SUPFAM" id="SSF47413">
    <property type="entry name" value="lambda repressor-like DNA-binding domains"/>
    <property type="match status" value="1"/>
</dbReference>
<dbReference type="Gene3D" id="1.10.260.40">
    <property type="entry name" value="lambda repressor-like DNA-binding domains"/>
    <property type="match status" value="1"/>
</dbReference>
<feature type="domain" description="HTH cro/C1-type" evidence="1">
    <location>
        <begin position="4"/>
        <end position="63"/>
    </location>
</feature>
<dbReference type="CDD" id="cd00093">
    <property type="entry name" value="HTH_XRE"/>
    <property type="match status" value="1"/>
</dbReference>
<dbReference type="GO" id="GO:0003677">
    <property type="term" value="F:DNA binding"/>
    <property type="evidence" value="ECO:0007669"/>
    <property type="project" value="InterPro"/>
</dbReference>
<dbReference type="PROSITE" id="PS50943">
    <property type="entry name" value="HTH_CROC1"/>
    <property type="match status" value="1"/>
</dbReference>
<dbReference type="Pfam" id="PF01381">
    <property type="entry name" value="HTH_3"/>
    <property type="match status" value="1"/>
</dbReference>
<reference evidence="2" key="1">
    <citation type="submission" date="2020-04" db="EMBL/GenBank/DDBJ databases">
        <authorList>
            <person name="Chiriac C."/>
            <person name="Salcher M."/>
            <person name="Ghai R."/>
            <person name="Kavagutti S V."/>
        </authorList>
    </citation>
    <scope>NUCLEOTIDE SEQUENCE</scope>
</reference>
<name>A0A6J5M923_9CAUD</name>
<dbReference type="InterPro" id="IPR001387">
    <property type="entry name" value="Cro/C1-type_HTH"/>
</dbReference>
<sequence>MNNLKAIRKHIKLTQSELAKMIGCSPANICHYENKDQPISIEVAKKILAVAKEHGLEASLEYLYGTVNYKPVERDQNHKIELLFDAFGGQHIMVNGRSFITINYLAQYIDNAGMRSLSSKILALVKEDKE</sequence>
<evidence type="ECO:0000259" key="1">
    <source>
        <dbReference type="PROSITE" id="PS50943"/>
    </source>
</evidence>
<gene>
    <name evidence="2" type="ORF">UFOVP415_12</name>
</gene>
<protein>
    <submittedName>
        <fullName evidence="2">HipB Predicted transcriptional regulators</fullName>
    </submittedName>
</protein>
<evidence type="ECO:0000313" key="2">
    <source>
        <dbReference type="EMBL" id="CAB4141536.1"/>
    </source>
</evidence>
<proteinExistence type="predicted"/>
<accession>A0A6J5M923</accession>